<dbReference type="AlphaFoldDB" id="A0A6N6VRG0"/>
<dbReference type="SMART" id="SM00020">
    <property type="entry name" value="Tryp_SPc"/>
    <property type="match status" value="1"/>
</dbReference>
<dbReference type="GO" id="GO:0004252">
    <property type="term" value="F:serine-type endopeptidase activity"/>
    <property type="evidence" value="ECO:0007669"/>
    <property type="project" value="InterPro"/>
</dbReference>
<dbReference type="EMBL" id="WFLM01000004">
    <property type="protein sequence ID" value="KAB8038000.1"/>
    <property type="molecule type" value="Genomic_DNA"/>
</dbReference>
<keyword evidence="5" id="KW-1185">Reference proteome</keyword>
<keyword evidence="2" id="KW-0720">Serine protease</keyword>
<dbReference type="Gene3D" id="2.40.10.10">
    <property type="entry name" value="Trypsin-like serine proteases"/>
    <property type="match status" value="1"/>
</dbReference>
<dbReference type="InterPro" id="IPR043504">
    <property type="entry name" value="Peptidase_S1_PA_chymotrypsin"/>
</dbReference>
<evidence type="ECO:0000313" key="5">
    <source>
        <dbReference type="Proteomes" id="UP000437748"/>
    </source>
</evidence>
<dbReference type="Proteomes" id="UP000437748">
    <property type="component" value="Unassembled WGS sequence"/>
</dbReference>
<keyword evidence="2 4" id="KW-0645">Protease</keyword>
<dbReference type="OrthoDB" id="5290463at2"/>
<dbReference type="PROSITE" id="PS50240">
    <property type="entry name" value="TRYPSIN_DOM"/>
    <property type="match status" value="1"/>
</dbReference>
<accession>A0A6N6VRG0</accession>
<protein>
    <submittedName>
        <fullName evidence="4">Trypsin-like serine protease</fullName>
    </submittedName>
</protein>
<dbReference type="InterPro" id="IPR018114">
    <property type="entry name" value="TRYPSIN_HIS"/>
</dbReference>
<dbReference type="PRINTS" id="PR00722">
    <property type="entry name" value="CHYMOTRYPSIN"/>
</dbReference>
<evidence type="ECO:0000256" key="2">
    <source>
        <dbReference type="RuleBase" id="RU363034"/>
    </source>
</evidence>
<sequence length="328" mass="36949">MKNILISFLVLLLIYSCKSEESINTRTKNKCDTSLFSNSNRIYDGCNIDENFENTYLESKSVVSVHSSGSLCTGTFIGDNTIITAAHCFNMDKIKNQSEFASIYNGLVHSFNGNESQDNYSRITKIKIHPYFLENCSNPNKTFCNFADLAILKTEKSVQQLNGFKAKITRNLSDSEMVTFIGYGKFNDHDTSSQRTKRWGISFLYLLDDSNFISLLSGLFLQNVSSKQEYFNSMKIKLDFDRNQNLKNGYLFSEGLENENGVCQGDSGGPVFVKRGNEFMLSGVIHATLGNSNVDICKNKKGMHMKIGSYLNWIQQEAINNGDSISLF</sequence>
<dbReference type="InterPro" id="IPR033116">
    <property type="entry name" value="TRYPSIN_SER"/>
</dbReference>
<evidence type="ECO:0000259" key="3">
    <source>
        <dbReference type="PROSITE" id="PS50240"/>
    </source>
</evidence>
<dbReference type="GO" id="GO:0006508">
    <property type="term" value="P:proteolysis"/>
    <property type="evidence" value="ECO:0007669"/>
    <property type="project" value="UniProtKB-KW"/>
</dbReference>
<dbReference type="InterPro" id="IPR001314">
    <property type="entry name" value="Peptidase_S1A"/>
</dbReference>
<feature type="domain" description="Peptidase S1" evidence="3">
    <location>
        <begin position="42"/>
        <end position="319"/>
    </location>
</feature>
<name>A0A6N6VRG0_9BACT</name>
<reference evidence="4 5" key="1">
    <citation type="submission" date="2019-10" db="EMBL/GenBank/DDBJ databases">
        <title>New species of Slilvanegrellaceae.</title>
        <authorList>
            <person name="Pitt A."/>
            <person name="Hahn M.W."/>
        </authorList>
    </citation>
    <scope>NUCLEOTIDE SEQUENCE [LARGE SCALE GENOMIC DNA]</scope>
    <source>
        <strain evidence="4 5">SP-Ram-0.45-NSY-1</strain>
    </source>
</reference>
<dbReference type="Pfam" id="PF00089">
    <property type="entry name" value="Trypsin"/>
    <property type="match status" value="2"/>
</dbReference>
<comment type="caution">
    <text evidence="4">The sequence shown here is derived from an EMBL/GenBank/DDBJ whole genome shotgun (WGS) entry which is preliminary data.</text>
</comment>
<dbReference type="PROSITE" id="PS51257">
    <property type="entry name" value="PROKAR_LIPOPROTEIN"/>
    <property type="match status" value="1"/>
</dbReference>
<dbReference type="RefSeq" id="WP_153421078.1">
    <property type="nucleotide sequence ID" value="NZ_WFLM01000004.1"/>
</dbReference>
<dbReference type="InterPro" id="IPR051333">
    <property type="entry name" value="CLIP_Serine_Protease"/>
</dbReference>
<evidence type="ECO:0000313" key="4">
    <source>
        <dbReference type="EMBL" id="KAB8038000.1"/>
    </source>
</evidence>
<keyword evidence="1" id="KW-1015">Disulfide bond</keyword>
<gene>
    <name evidence="4" type="ORF">GCL60_12575</name>
</gene>
<dbReference type="SUPFAM" id="SSF50494">
    <property type="entry name" value="Trypsin-like serine proteases"/>
    <property type="match status" value="1"/>
</dbReference>
<dbReference type="PANTHER" id="PTHR24260:SF136">
    <property type="entry name" value="GH08193P-RELATED"/>
    <property type="match status" value="1"/>
</dbReference>
<dbReference type="PROSITE" id="PS00135">
    <property type="entry name" value="TRYPSIN_SER"/>
    <property type="match status" value="1"/>
</dbReference>
<dbReference type="InterPro" id="IPR009003">
    <property type="entry name" value="Peptidase_S1_PA"/>
</dbReference>
<dbReference type="PANTHER" id="PTHR24260">
    <property type="match status" value="1"/>
</dbReference>
<evidence type="ECO:0000256" key="1">
    <source>
        <dbReference type="ARBA" id="ARBA00023157"/>
    </source>
</evidence>
<keyword evidence="2" id="KW-0378">Hydrolase</keyword>
<dbReference type="InterPro" id="IPR001254">
    <property type="entry name" value="Trypsin_dom"/>
</dbReference>
<dbReference type="PROSITE" id="PS00134">
    <property type="entry name" value="TRYPSIN_HIS"/>
    <property type="match status" value="1"/>
</dbReference>
<organism evidence="4 5">
    <name type="scientific">Silvanigrella paludirubra</name>
    <dbReference type="NCBI Taxonomy" id="2499159"/>
    <lineage>
        <taxon>Bacteria</taxon>
        <taxon>Pseudomonadati</taxon>
        <taxon>Bdellovibrionota</taxon>
        <taxon>Oligoflexia</taxon>
        <taxon>Silvanigrellales</taxon>
        <taxon>Silvanigrellaceae</taxon>
        <taxon>Silvanigrella</taxon>
    </lineage>
</organism>
<proteinExistence type="predicted"/>